<sequence length="381" mass="42840">MKISIIAVLIIFSALYGLLNYCVGRNILQGISSIFKIKKVWFWSIFSLLAISFILAIVSPKLLPDKVDLALNLIGFYWVIYILETLVIFLVINIIVVLLKNFHISSKLKIKNQYLRFVGTILSIIVFTLMLFVGTRNAKVSYVNEIIIAKEETTLTEPLNIALVSDIHLGTLIGNDRLIRMVEEINQLDADIVIIAGDIVDTDITPFIEKKMAKEFSSLKSKYGTYVALGNHDIMMGDYEKIEEELSNNGVKVLRDEAVLVDDRFYIIGRDDISIERVAGKRKDLNEIVENIDKGKYKIVIDHTPSSIKDSEDIGADLHLSGHTHRGQIAPANIITNKMFEIDYGHMKKGKLDTVVSSGYGTWGPPIRIGSRSEIVNLKIQ</sequence>
<dbReference type="RefSeq" id="WP_010074163.1">
    <property type="nucleotide sequence ID" value="NC_014393.1"/>
</dbReference>
<keyword evidence="1" id="KW-0472">Membrane</keyword>
<gene>
    <name evidence="3" type="ordered locus">Clocel_4149</name>
</gene>
<keyword evidence="1" id="KW-0812">Transmembrane</keyword>
<dbReference type="EMBL" id="CP002160">
    <property type="protein sequence ID" value="ADL53810.1"/>
    <property type="molecule type" value="Genomic_DNA"/>
</dbReference>
<dbReference type="CDD" id="cd07385">
    <property type="entry name" value="MPP_YkuE_C"/>
    <property type="match status" value="1"/>
</dbReference>
<feature type="transmembrane region" description="Helical" evidence="1">
    <location>
        <begin position="6"/>
        <end position="28"/>
    </location>
</feature>
<dbReference type="eggNOG" id="COG1408">
    <property type="taxonomic scope" value="Bacteria"/>
</dbReference>
<proteinExistence type="predicted"/>
<accession>D9SMF4</accession>
<dbReference type="GO" id="GO:0016787">
    <property type="term" value="F:hydrolase activity"/>
    <property type="evidence" value="ECO:0007669"/>
    <property type="project" value="InterPro"/>
</dbReference>
<dbReference type="Pfam" id="PF00149">
    <property type="entry name" value="Metallophos"/>
    <property type="match status" value="1"/>
</dbReference>
<evidence type="ECO:0000313" key="4">
    <source>
        <dbReference type="Proteomes" id="UP000002730"/>
    </source>
</evidence>
<dbReference type="InterPro" id="IPR029052">
    <property type="entry name" value="Metallo-depent_PP-like"/>
</dbReference>
<evidence type="ECO:0000313" key="3">
    <source>
        <dbReference type="EMBL" id="ADL53810.1"/>
    </source>
</evidence>
<dbReference type="SUPFAM" id="SSF56300">
    <property type="entry name" value="Metallo-dependent phosphatases"/>
    <property type="match status" value="1"/>
</dbReference>
<feature type="transmembrane region" description="Helical" evidence="1">
    <location>
        <begin position="114"/>
        <end position="134"/>
    </location>
</feature>
<dbReference type="PANTHER" id="PTHR31302:SF0">
    <property type="entry name" value="TRANSMEMBRANE PROTEIN WITH METALLOPHOSPHOESTERASE DOMAIN"/>
    <property type="match status" value="1"/>
</dbReference>
<dbReference type="InterPro" id="IPR051158">
    <property type="entry name" value="Metallophosphoesterase_sf"/>
</dbReference>
<reference evidence="3 4" key="1">
    <citation type="submission" date="2010-08" db="EMBL/GenBank/DDBJ databases">
        <title>Complete sequence of Clostridium cellulovorans 743B.</title>
        <authorList>
            <consortium name="US DOE Joint Genome Institute"/>
            <person name="Lucas S."/>
            <person name="Copeland A."/>
            <person name="Lapidus A."/>
            <person name="Cheng J.-F."/>
            <person name="Bruce D."/>
            <person name="Goodwin L."/>
            <person name="Pitluck S."/>
            <person name="Chertkov O."/>
            <person name="Detter J.C."/>
            <person name="Han C."/>
            <person name="Tapia R."/>
            <person name="Land M."/>
            <person name="Hauser L."/>
            <person name="Chang Y.-J."/>
            <person name="Jeffries C."/>
            <person name="Kyrpides N."/>
            <person name="Ivanova N."/>
            <person name="Mikhailova N."/>
            <person name="Hemme C.L."/>
            <person name="Woyke T."/>
        </authorList>
    </citation>
    <scope>NUCLEOTIDE SEQUENCE [LARGE SCALE GENOMIC DNA]</scope>
    <source>
        <strain evidence="4">ATCC 35296 / DSM 3052 / OCM 3 / 743B</strain>
    </source>
</reference>
<name>D9SMF4_CLOC7</name>
<feature type="domain" description="Calcineurin-like phosphoesterase" evidence="2">
    <location>
        <begin position="160"/>
        <end position="326"/>
    </location>
</feature>
<feature type="transmembrane region" description="Helical" evidence="1">
    <location>
        <begin position="78"/>
        <end position="102"/>
    </location>
</feature>
<dbReference type="OrthoDB" id="9780884at2"/>
<dbReference type="KEGG" id="ccb:Clocel_4149"/>
<dbReference type="AlphaFoldDB" id="D9SMF4"/>
<evidence type="ECO:0000256" key="1">
    <source>
        <dbReference type="SAM" id="Phobius"/>
    </source>
</evidence>
<keyword evidence="1" id="KW-1133">Transmembrane helix</keyword>
<protein>
    <submittedName>
        <fullName evidence="3">Metallophosphoesterase</fullName>
    </submittedName>
</protein>
<dbReference type="HOGENOM" id="CLU_025443_0_0_9"/>
<dbReference type="STRING" id="573061.Clocel_4149"/>
<evidence type="ECO:0000259" key="2">
    <source>
        <dbReference type="Pfam" id="PF00149"/>
    </source>
</evidence>
<keyword evidence="4" id="KW-1185">Reference proteome</keyword>
<dbReference type="InterPro" id="IPR004843">
    <property type="entry name" value="Calcineurin-like_PHP"/>
</dbReference>
<dbReference type="Gene3D" id="3.60.21.10">
    <property type="match status" value="1"/>
</dbReference>
<feature type="transmembrane region" description="Helical" evidence="1">
    <location>
        <begin position="40"/>
        <end position="58"/>
    </location>
</feature>
<dbReference type="PANTHER" id="PTHR31302">
    <property type="entry name" value="TRANSMEMBRANE PROTEIN WITH METALLOPHOSPHOESTERASE DOMAIN-RELATED"/>
    <property type="match status" value="1"/>
</dbReference>
<dbReference type="Proteomes" id="UP000002730">
    <property type="component" value="Chromosome"/>
</dbReference>
<organism evidence="3 4">
    <name type="scientific">Clostridium cellulovorans (strain ATCC 35296 / DSM 3052 / OCM 3 / 743B)</name>
    <dbReference type="NCBI Taxonomy" id="573061"/>
    <lineage>
        <taxon>Bacteria</taxon>
        <taxon>Bacillati</taxon>
        <taxon>Bacillota</taxon>
        <taxon>Clostridia</taxon>
        <taxon>Eubacteriales</taxon>
        <taxon>Clostridiaceae</taxon>
        <taxon>Clostridium</taxon>
    </lineage>
</organism>